<comment type="caution">
    <text evidence="2">The sequence shown here is derived from an EMBL/GenBank/DDBJ whole genome shotgun (WGS) entry which is preliminary data.</text>
</comment>
<dbReference type="RefSeq" id="WP_145851943.1">
    <property type="nucleotide sequence ID" value="NZ_RPFW01000001.1"/>
</dbReference>
<evidence type="ECO:0000313" key="3">
    <source>
        <dbReference type="Proteomes" id="UP000460272"/>
    </source>
</evidence>
<gene>
    <name evidence="2" type="ORF">EAS64_07765</name>
</gene>
<dbReference type="Proteomes" id="UP000460272">
    <property type="component" value="Unassembled WGS sequence"/>
</dbReference>
<evidence type="ECO:0000256" key="1">
    <source>
        <dbReference type="SAM" id="MobiDB-lite"/>
    </source>
</evidence>
<protein>
    <submittedName>
        <fullName evidence="2">Uncharacterized protein</fullName>
    </submittedName>
</protein>
<name>A0A6P2C7A2_9ACTN</name>
<evidence type="ECO:0000313" key="2">
    <source>
        <dbReference type="EMBL" id="TVZ07188.1"/>
    </source>
</evidence>
<reference evidence="2 3" key="1">
    <citation type="submission" date="2018-11" db="EMBL/GenBank/DDBJ databases">
        <title>Trebonia kvetii gen.nov., sp.nov., a novel acidophilic actinobacterium, and proposal of the new actinobacterial family Treboniaceae fam. nov.</title>
        <authorList>
            <person name="Rapoport D."/>
            <person name="Sagova-Mareckova M."/>
            <person name="Sedlacek I."/>
            <person name="Provaznik J."/>
            <person name="Kralova S."/>
            <person name="Pavlinic D."/>
            <person name="Benes V."/>
            <person name="Kopecky J."/>
        </authorList>
    </citation>
    <scope>NUCLEOTIDE SEQUENCE [LARGE SCALE GENOMIC DNA]</scope>
    <source>
        <strain evidence="2 3">15Tr583</strain>
    </source>
</reference>
<dbReference type="AlphaFoldDB" id="A0A6P2C7A2"/>
<feature type="region of interest" description="Disordered" evidence="1">
    <location>
        <begin position="93"/>
        <end position="131"/>
    </location>
</feature>
<sequence length="131" mass="14091">MTDPKTSRHVEIKDDDDRTAAVAEVTTAAGPEGTVRTSMHAKNEHVRPGDRTALVDEVMDLPEVRASDRVEAAVPLGDAESVERLRERTDDAVLRAAGSTTLLDANVPQDDEHRRAQPPTGDQPADAGDES</sequence>
<keyword evidence="3" id="KW-1185">Reference proteome</keyword>
<proteinExistence type="predicted"/>
<dbReference type="OrthoDB" id="5188842at2"/>
<dbReference type="EMBL" id="RPFW01000001">
    <property type="protein sequence ID" value="TVZ07188.1"/>
    <property type="molecule type" value="Genomic_DNA"/>
</dbReference>
<organism evidence="2 3">
    <name type="scientific">Trebonia kvetii</name>
    <dbReference type="NCBI Taxonomy" id="2480626"/>
    <lineage>
        <taxon>Bacteria</taxon>
        <taxon>Bacillati</taxon>
        <taxon>Actinomycetota</taxon>
        <taxon>Actinomycetes</taxon>
        <taxon>Streptosporangiales</taxon>
        <taxon>Treboniaceae</taxon>
        <taxon>Trebonia</taxon>
    </lineage>
</organism>
<accession>A0A6P2C7A2</accession>